<evidence type="ECO:0000256" key="6">
    <source>
        <dbReference type="ARBA" id="ARBA00023187"/>
    </source>
</evidence>
<comment type="subcellular location">
    <subcellularLocation>
        <location evidence="1">Nucleus</location>
    </subcellularLocation>
</comment>
<evidence type="ECO:0000313" key="8">
    <source>
        <dbReference type="Proteomes" id="UP000046392"/>
    </source>
</evidence>
<sequence length="221" mass="26116">MLSIESSSTLPSNNEHLIDALPYFDTNFGEEERDFAIKLIEAECRIYRPTKDYLIEYPEPDYDCYLTDILKGEMERMEKGLPMEKIDLSQFEKSYNSNTRFNDKQSIIKALSVTKSKLEHLQLRKINLELMEEYGSEICFRYNKLLQEIFNKEDIDLNVAKAKLMEIHASRKRSHLEAGEKIQYLENNWVHLVTKTFHMKKDIDSLERKFSLEGKKKKTAE</sequence>
<dbReference type="PANTHER" id="PTHR13296:SF0">
    <property type="entry name" value="PRE-MRNA-SPLICING FACTOR SPF27"/>
    <property type="match status" value="1"/>
</dbReference>
<dbReference type="Proteomes" id="UP000046392">
    <property type="component" value="Unplaced"/>
</dbReference>
<keyword evidence="4" id="KW-0507">mRNA processing</keyword>
<reference evidence="9" key="1">
    <citation type="submission" date="2017-02" db="UniProtKB">
        <authorList>
            <consortium name="WormBaseParasite"/>
        </authorList>
    </citation>
    <scope>IDENTIFICATION</scope>
</reference>
<evidence type="ECO:0000256" key="1">
    <source>
        <dbReference type="ARBA" id="ARBA00004123"/>
    </source>
</evidence>
<name>A0A0N5BV33_STREA</name>
<dbReference type="WBParaSite" id="SPAL_0000969900.1">
    <property type="protein sequence ID" value="SPAL_0000969900.1"/>
    <property type="gene ID" value="SPAL_0000969900"/>
</dbReference>
<accession>A0A0N5BV33</accession>
<keyword evidence="8" id="KW-1185">Reference proteome</keyword>
<dbReference type="GO" id="GO:0008380">
    <property type="term" value="P:RNA splicing"/>
    <property type="evidence" value="ECO:0007669"/>
    <property type="project" value="UniProtKB-KW"/>
</dbReference>
<evidence type="ECO:0000256" key="5">
    <source>
        <dbReference type="ARBA" id="ARBA00022728"/>
    </source>
</evidence>
<dbReference type="PANTHER" id="PTHR13296">
    <property type="entry name" value="BCAS2 PROTEIN"/>
    <property type="match status" value="1"/>
</dbReference>
<keyword evidence="6" id="KW-0508">mRNA splicing</keyword>
<protein>
    <recommendedName>
        <fullName evidence="3">Pre-mRNA-splicing factor SPF27</fullName>
    </recommendedName>
</protein>
<dbReference type="STRING" id="174720.A0A0N5BV33"/>
<evidence type="ECO:0000256" key="3">
    <source>
        <dbReference type="ARBA" id="ARBA00014158"/>
    </source>
</evidence>
<dbReference type="GO" id="GO:0000974">
    <property type="term" value="C:Prp19 complex"/>
    <property type="evidence" value="ECO:0007669"/>
    <property type="project" value="TreeGrafter"/>
</dbReference>
<comment type="similarity">
    <text evidence="2">Belongs to the SPF27 family.</text>
</comment>
<evidence type="ECO:0000313" key="9">
    <source>
        <dbReference type="WBParaSite" id="SPAL_0000969900.1"/>
    </source>
</evidence>
<dbReference type="AlphaFoldDB" id="A0A0N5BV33"/>
<dbReference type="GO" id="GO:0006397">
    <property type="term" value="P:mRNA processing"/>
    <property type="evidence" value="ECO:0007669"/>
    <property type="project" value="UniProtKB-KW"/>
</dbReference>
<dbReference type="GO" id="GO:0071011">
    <property type="term" value="C:precatalytic spliceosome"/>
    <property type="evidence" value="ECO:0007669"/>
    <property type="project" value="TreeGrafter"/>
</dbReference>
<evidence type="ECO:0000256" key="7">
    <source>
        <dbReference type="ARBA" id="ARBA00023242"/>
    </source>
</evidence>
<dbReference type="Pfam" id="PF05700">
    <property type="entry name" value="BCAS2"/>
    <property type="match status" value="1"/>
</dbReference>
<dbReference type="InterPro" id="IPR008409">
    <property type="entry name" value="SPF27"/>
</dbReference>
<keyword evidence="5" id="KW-0747">Spliceosome</keyword>
<dbReference type="GO" id="GO:0071013">
    <property type="term" value="C:catalytic step 2 spliceosome"/>
    <property type="evidence" value="ECO:0007669"/>
    <property type="project" value="TreeGrafter"/>
</dbReference>
<evidence type="ECO:0000256" key="4">
    <source>
        <dbReference type="ARBA" id="ARBA00022664"/>
    </source>
</evidence>
<keyword evidence="7" id="KW-0539">Nucleus</keyword>
<evidence type="ECO:0000256" key="2">
    <source>
        <dbReference type="ARBA" id="ARBA00010788"/>
    </source>
</evidence>
<proteinExistence type="inferred from homology"/>
<organism evidence="8 9">
    <name type="scientific">Strongyloides papillosus</name>
    <name type="common">Intestinal threadworm</name>
    <dbReference type="NCBI Taxonomy" id="174720"/>
    <lineage>
        <taxon>Eukaryota</taxon>
        <taxon>Metazoa</taxon>
        <taxon>Ecdysozoa</taxon>
        <taxon>Nematoda</taxon>
        <taxon>Chromadorea</taxon>
        <taxon>Rhabditida</taxon>
        <taxon>Tylenchina</taxon>
        <taxon>Panagrolaimomorpha</taxon>
        <taxon>Strongyloidoidea</taxon>
        <taxon>Strongyloididae</taxon>
        <taxon>Strongyloides</taxon>
    </lineage>
</organism>